<dbReference type="Proteomes" id="UP000793456">
    <property type="component" value="Chromosome XII"/>
</dbReference>
<sequence>MSTDVTTGARDLREWRTQERVTVPQPAENVPCAGAWVPTCPCGWAVNLQCTWTLEPPLTVLCRAATSAQRGQPGTGLRPRFRTGTHAFRPICPFCSTALSSPGWTRLIFQGPID</sequence>
<accession>A0ACD3QZC0</accession>
<organism evidence="1 2">
    <name type="scientific">Larimichthys crocea</name>
    <name type="common">Large yellow croaker</name>
    <name type="synonym">Pseudosciaena crocea</name>
    <dbReference type="NCBI Taxonomy" id="215358"/>
    <lineage>
        <taxon>Eukaryota</taxon>
        <taxon>Metazoa</taxon>
        <taxon>Chordata</taxon>
        <taxon>Craniata</taxon>
        <taxon>Vertebrata</taxon>
        <taxon>Euteleostomi</taxon>
        <taxon>Actinopterygii</taxon>
        <taxon>Neopterygii</taxon>
        <taxon>Teleostei</taxon>
        <taxon>Neoteleostei</taxon>
        <taxon>Acanthomorphata</taxon>
        <taxon>Eupercaria</taxon>
        <taxon>Sciaenidae</taxon>
        <taxon>Larimichthys</taxon>
    </lineage>
</organism>
<evidence type="ECO:0000313" key="1">
    <source>
        <dbReference type="EMBL" id="TMS12219.1"/>
    </source>
</evidence>
<keyword evidence="2" id="KW-1185">Reference proteome</keyword>
<evidence type="ECO:0000313" key="2">
    <source>
        <dbReference type="Proteomes" id="UP000793456"/>
    </source>
</evidence>
<gene>
    <name evidence="1" type="ORF">E3U43_017177</name>
</gene>
<name>A0ACD3QZC0_LARCR</name>
<comment type="caution">
    <text evidence="1">The sequence shown here is derived from an EMBL/GenBank/DDBJ whole genome shotgun (WGS) entry which is preliminary data.</text>
</comment>
<proteinExistence type="predicted"/>
<dbReference type="EMBL" id="CM011685">
    <property type="protein sequence ID" value="TMS12219.1"/>
    <property type="molecule type" value="Genomic_DNA"/>
</dbReference>
<protein>
    <submittedName>
        <fullName evidence="1">Uncharacterized protein</fullName>
    </submittedName>
</protein>
<reference evidence="1" key="1">
    <citation type="submission" date="2018-11" db="EMBL/GenBank/DDBJ databases">
        <title>The sequence and de novo assembly of Larimichthys crocea genome using PacBio and Hi-C technologies.</title>
        <authorList>
            <person name="Xu P."/>
            <person name="Chen B."/>
            <person name="Zhou Z."/>
            <person name="Ke Q."/>
            <person name="Wu Y."/>
            <person name="Bai H."/>
            <person name="Pu F."/>
        </authorList>
    </citation>
    <scope>NUCLEOTIDE SEQUENCE</scope>
    <source>
        <tissue evidence="1">Muscle</tissue>
    </source>
</reference>